<proteinExistence type="predicted"/>
<feature type="compositionally biased region" description="Basic and acidic residues" evidence="9">
    <location>
        <begin position="1545"/>
        <end position="1565"/>
    </location>
</feature>
<dbReference type="InterPro" id="IPR000719">
    <property type="entry name" value="Prot_kinase_dom"/>
</dbReference>
<feature type="region of interest" description="Disordered" evidence="9">
    <location>
        <begin position="1323"/>
        <end position="1347"/>
    </location>
</feature>
<dbReference type="EMBL" id="JARBJD010000004">
    <property type="protein sequence ID" value="KAK2964058.1"/>
    <property type="molecule type" value="Genomic_DNA"/>
</dbReference>
<keyword evidence="5 12" id="KW-0418">Kinase</keyword>
<evidence type="ECO:0000256" key="5">
    <source>
        <dbReference type="ARBA" id="ARBA00022777"/>
    </source>
</evidence>
<feature type="region of interest" description="Disordered" evidence="9">
    <location>
        <begin position="1047"/>
        <end position="1153"/>
    </location>
</feature>
<keyword evidence="4" id="KW-0547">Nucleotide-binding</keyword>
<comment type="catalytic activity">
    <reaction evidence="8">
        <text>L-seryl-[protein] + ATP = O-phospho-L-seryl-[protein] + ADP + H(+)</text>
        <dbReference type="Rhea" id="RHEA:17989"/>
        <dbReference type="Rhea" id="RHEA-COMP:9863"/>
        <dbReference type="Rhea" id="RHEA-COMP:11604"/>
        <dbReference type="ChEBI" id="CHEBI:15378"/>
        <dbReference type="ChEBI" id="CHEBI:29999"/>
        <dbReference type="ChEBI" id="CHEBI:30616"/>
        <dbReference type="ChEBI" id="CHEBI:83421"/>
        <dbReference type="ChEBI" id="CHEBI:456216"/>
        <dbReference type="EC" id="2.7.11.1"/>
    </reaction>
</comment>
<feature type="region of interest" description="Disordered" evidence="9">
    <location>
        <begin position="1859"/>
        <end position="1887"/>
    </location>
</feature>
<feature type="domain" description="AGC-kinase C-terminal" evidence="11">
    <location>
        <begin position="523"/>
        <end position="596"/>
    </location>
</feature>
<sequence length="2021" mass="223921">MITPEPMDPPDFQEPDHVIEPPPLIAPSHLTVSPPQTPSKHHSPRVSLSRSSKPRNSKGSVNSAIPVKQLPPLPPPPVYSLADFEIIQPITKGAYGRVLLVRPRKARQLSSNIDSNKLYAMKVLHRSGITESKVQKRLILEYEILETLSQSKSDYIVKLQCSFQTAQNFYLVMEYQPGGDLFSLLAGFGYFDECVAKQYIAEIILAVDFLHQHNVVHCDLKPDNLLIGADGHLRLTDFGLSFNALFTTVESGLMEENSNSDPVEGQNSNPLNRQLTSKDNSKDQKRFATMTFDDMAKDAPTQQRGRMFDFLRQERGASCDCLPTVDSDAQLTRSASPRRRNRAPSPSPPRHHSTLLNTNNKTRNSSKTVSSPKHKLTPLQSKLTAHYENSNEEENESDGDNSEDNNGENNETTVNIKGTPDYIAPEIIEGDEFALTFTVDWWAVGIILVELLTGTTPFNAETREQVYHNILTKDISTILDEILPEEVSDTARSLIVSLLEKDPTKRLGTYDGVSAIQQHPFFVDVDWENLYEVEPPFVPEFDSSTFGMEYFEARDERFPVKAITTEDVSEDINNARKERALKVFDMNSNERKKKLRQYQSKRTPFKVFGNVIFLDPDEFQKDHKSKDQSKQNKFAIPEIPSYSKLRSKKAAEKKRAHQKHSSHHRKKKERASGKSWQEAKPDLVTTQPITVKPKTFTTSLFTNPDSVAVPTARLSRSNTFAFRKQSDDERPKFPSQPPTNMSPSLYTSSLTSPQPSYSIKNHTLSKLAFLNQPAPVPPKRQPTEQALPRSHSFSEKKGSNDVIPDFSALTATKDRTSTTKQAIPKSSNALPLQPNSSSRPNSQKSLNPNIASTTPSSREHVIFQSVGVDQDGNTSTEQVSSDHSSCSCSYSLSDSDMLSIDSDHTSHSTKYHPPSLALRKHDTDGPFHPAFDSLNLSRSMFMQRKELHPDVLPMTFVDTRMSIDFNTPPDFNIPSSLPLISQPGFIHDGEHTPYSMSQETPLSPTSIHSEVNELIASSLIQPDFGSPHHQIVNINTIGRQRSATIAAPNKPIIITSSQQTGKKMERTPERNKEQRKAQQGSTESKHQPLISRKDSQKSSITTNTSPTKHRKHKHKRHKPGCKKFKPSPIHETSKLSISLSHSPVEDEKGTNHSGEFGEFGNHSFGGNEDDAVFFEISALPPPAQQQSFGIVLDEKQENTESASPLFQHVPKKRLKTNKGRLTGVFAADGQGFQSPLSFHPIKTNIPVTVPTSNPLVRPTPQPNTNVPPHTPTHSPTTQLTTFTHPIAPESPSQNGPWSSKRAQLEFQKEKMKLEEIKRKSGSVIASQLNSSTSSNTTPTRSMETTRQTPPLQMEGFVQHDHPLLSPSQSQSQILQNFQKHQSYTPLRTTSPTTPPLAFKTTPPIISDPSPNHPFSSADNLNPLFVQAVDASPSILSSQMLSPNAQPSTNQAPLRSSPFENLAPFPSTNKTHMPLTTTREPTPPNPIPSLGSRPIPSPPAPYLEPLRSSSVVHRPDGERTISITPPSSVTPHTADRDSLTSPSVQRQDDKSPSSRNLFDKFFQKAKEKIRKGSIKGQPPTGITSPHSPHPDLYVSPLSSPSPRSPGQDARLFPALAHPTTIKAPVVSPNWDGTRQGTPDPHSVTPPIALPSFATVHSPQQKHCKQSTLKQTFVDMSLKSSPREASEEDEQNESPLPIFTPPEKQSPVDSTHLVPVDPSSLPISFSSVDLTEMDPSTTTNLLSTDLTSFTLPPPLVLPKKRPVEETAQIPPLHSDTQVYPSPQPKTPFDESTIDTLSFQVPTLLKHTDHDADIPSDTDALVGDQLDTTPLPRSPPPNLSKRRRSVDEYADVLKAFRSVGRTENDLSDVKGDKQETTSDEATDESDTFSDSDFSLIDAETMPIPFATSIPAFTTPLFHSPRTPAFPPSIPAHQSPYYLPFDPKSPAQSPFAPPFNVAPSSPQSHTTQPSSRSLRSKSFLNMSSFLRSHPLSFTSTQPQRAPHTLHSDHKTTQSPPDLPLDSHQP</sequence>
<feature type="compositionally biased region" description="Low complexity" evidence="9">
    <location>
        <begin position="1329"/>
        <end position="1339"/>
    </location>
</feature>
<dbReference type="PANTHER" id="PTHR24356:SF1">
    <property type="entry name" value="SERINE_THREONINE-PROTEIN KINASE GREATWALL"/>
    <property type="match status" value="1"/>
</dbReference>
<feature type="domain" description="Protein kinase" evidence="10">
    <location>
        <begin position="84"/>
        <end position="522"/>
    </location>
</feature>
<feature type="compositionally biased region" description="Basic and acidic residues" evidence="9">
    <location>
        <begin position="1062"/>
        <end position="1076"/>
    </location>
</feature>
<feature type="compositionally biased region" description="Polar residues" evidence="9">
    <location>
        <begin position="1408"/>
        <end position="1418"/>
    </location>
</feature>
<dbReference type="InterPro" id="IPR050236">
    <property type="entry name" value="Ser_Thr_kinase_AGC"/>
</dbReference>
<dbReference type="InterPro" id="IPR011009">
    <property type="entry name" value="Kinase-like_dom_sf"/>
</dbReference>
<feature type="compositionally biased region" description="Low complexity" evidence="9">
    <location>
        <begin position="742"/>
        <end position="758"/>
    </location>
</feature>
<dbReference type="Gene3D" id="3.30.200.20">
    <property type="entry name" value="Phosphorylase Kinase, domain 1"/>
    <property type="match status" value="1"/>
</dbReference>
<feature type="compositionally biased region" description="Basic and acidic residues" evidence="9">
    <location>
        <begin position="620"/>
        <end position="630"/>
    </location>
</feature>
<evidence type="ECO:0000259" key="11">
    <source>
        <dbReference type="PROSITE" id="PS51285"/>
    </source>
</evidence>
<feature type="region of interest" description="Disordered" evidence="9">
    <location>
        <begin position="718"/>
        <end position="758"/>
    </location>
</feature>
<feature type="compositionally biased region" description="Basic and acidic residues" evidence="9">
    <location>
        <begin position="1859"/>
        <end position="1873"/>
    </location>
</feature>
<dbReference type="SMART" id="SM00220">
    <property type="entry name" value="S_TKc"/>
    <property type="match status" value="1"/>
</dbReference>
<feature type="region of interest" description="Disordered" evidence="9">
    <location>
        <begin position="255"/>
        <end position="283"/>
    </location>
</feature>
<feature type="region of interest" description="Disordered" evidence="9">
    <location>
        <begin position="1933"/>
        <end position="1971"/>
    </location>
</feature>
<dbReference type="Proteomes" id="UP001281761">
    <property type="component" value="Unassembled WGS sequence"/>
</dbReference>
<feature type="region of interest" description="Disordered" evidence="9">
    <location>
        <begin position="772"/>
        <end position="857"/>
    </location>
</feature>
<dbReference type="Pfam" id="PF00069">
    <property type="entry name" value="Pkinase"/>
    <property type="match status" value="2"/>
</dbReference>
<feature type="compositionally biased region" description="Polar residues" evidence="9">
    <location>
        <begin position="1465"/>
        <end position="1479"/>
    </location>
</feature>
<keyword evidence="6" id="KW-0067">ATP-binding</keyword>
<dbReference type="Gene3D" id="1.10.510.10">
    <property type="entry name" value="Transferase(Phosphotransferase) domain 1"/>
    <property type="match status" value="2"/>
</dbReference>
<dbReference type="PROSITE" id="PS00108">
    <property type="entry name" value="PROTEIN_KINASE_ST"/>
    <property type="match status" value="1"/>
</dbReference>
<dbReference type="EC" id="2.7.11.1" evidence="1"/>
<feature type="compositionally biased region" description="Polar residues" evidence="9">
    <location>
        <begin position="1986"/>
        <end position="1995"/>
    </location>
</feature>
<accession>A0ABQ9YJZ6</accession>
<feature type="region of interest" description="Disordered" evidence="9">
    <location>
        <begin position="1765"/>
        <end position="1789"/>
    </location>
</feature>
<feature type="compositionally biased region" description="Low complexity" evidence="9">
    <location>
        <begin position="1594"/>
        <end position="1604"/>
    </location>
</feature>
<feature type="compositionally biased region" description="Polar residues" evidence="9">
    <location>
        <begin position="1520"/>
        <end position="1530"/>
    </location>
</feature>
<dbReference type="SUPFAM" id="SSF56112">
    <property type="entry name" value="Protein kinase-like (PK-like)"/>
    <property type="match status" value="1"/>
</dbReference>
<feature type="region of interest" description="Disordered" evidence="9">
    <location>
        <begin position="320"/>
        <end position="417"/>
    </location>
</feature>
<feature type="compositionally biased region" description="Basic and acidic residues" evidence="9">
    <location>
        <begin position="1083"/>
        <end position="1096"/>
    </location>
</feature>
<feature type="region of interest" description="Disordered" evidence="9">
    <location>
        <begin position="1986"/>
        <end position="2021"/>
    </location>
</feature>
<feature type="compositionally biased region" description="Polar residues" evidence="9">
    <location>
        <begin position="1437"/>
        <end position="1453"/>
    </location>
</feature>
<reference evidence="12 13" key="1">
    <citation type="journal article" date="2022" name="bioRxiv">
        <title>Genomics of Preaxostyla Flagellates Illuminates Evolutionary Transitions and the Path Towards Mitochondrial Loss.</title>
        <authorList>
            <person name="Novak L.V.F."/>
            <person name="Treitli S.C."/>
            <person name="Pyrih J."/>
            <person name="Halakuc P."/>
            <person name="Pipaliya S.V."/>
            <person name="Vacek V."/>
            <person name="Brzon O."/>
            <person name="Soukal P."/>
            <person name="Eme L."/>
            <person name="Dacks J.B."/>
            <person name="Karnkowska A."/>
            <person name="Elias M."/>
            <person name="Hampl V."/>
        </authorList>
    </citation>
    <scope>NUCLEOTIDE SEQUENCE [LARGE SCALE GENOMIC DNA]</scope>
    <source>
        <strain evidence="12">NAU3</strain>
        <tissue evidence="12">Gut</tissue>
    </source>
</reference>
<evidence type="ECO:0000256" key="8">
    <source>
        <dbReference type="ARBA" id="ARBA00048679"/>
    </source>
</evidence>
<feature type="region of interest" description="Disordered" evidence="9">
    <location>
        <begin position="1383"/>
        <end position="1418"/>
    </location>
</feature>
<protein>
    <recommendedName>
        <fullName evidence="1">non-specific serine/threonine protein kinase</fullName>
        <ecNumber evidence="1">2.7.11.1</ecNumber>
    </recommendedName>
</protein>
<feature type="region of interest" description="Disordered" evidence="9">
    <location>
        <begin position="1622"/>
        <end position="1715"/>
    </location>
</feature>
<comment type="catalytic activity">
    <reaction evidence="7">
        <text>L-threonyl-[protein] + ATP = O-phospho-L-threonyl-[protein] + ADP + H(+)</text>
        <dbReference type="Rhea" id="RHEA:46608"/>
        <dbReference type="Rhea" id="RHEA-COMP:11060"/>
        <dbReference type="Rhea" id="RHEA-COMP:11605"/>
        <dbReference type="ChEBI" id="CHEBI:15378"/>
        <dbReference type="ChEBI" id="CHEBI:30013"/>
        <dbReference type="ChEBI" id="CHEBI:30616"/>
        <dbReference type="ChEBI" id="CHEBI:61977"/>
        <dbReference type="ChEBI" id="CHEBI:456216"/>
        <dbReference type="EC" id="2.7.11.1"/>
    </reaction>
</comment>
<evidence type="ECO:0000256" key="3">
    <source>
        <dbReference type="ARBA" id="ARBA00022679"/>
    </source>
</evidence>
<dbReference type="PROSITE" id="PS50011">
    <property type="entry name" value="PROTEIN_KINASE_DOM"/>
    <property type="match status" value="1"/>
</dbReference>
<keyword evidence="2 12" id="KW-0723">Serine/threonine-protein kinase</keyword>
<feature type="region of interest" description="Disordered" evidence="9">
    <location>
        <begin position="620"/>
        <end position="687"/>
    </location>
</feature>
<feature type="compositionally biased region" description="Acidic residues" evidence="9">
    <location>
        <begin position="390"/>
        <end position="406"/>
    </location>
</feature>
<evidence type="ECO:0000256" key="2">
    <source>
        <dbReference type="ARBA" id="ARBA00022527"/>
    </source>
</evidence>
<dbReference type="PANTHER" id="PTHR24356">
    <property type="entry name" value="SERINE/THREONINE-PROTEIN KINASE"/>
    <property type="match status" value="1"/>
</dbReference>
<dbReference type="GO" id="GO:0004674">
    <property type="term" value="F:protein serine/threonine kinase activity"/>
    <property type="evidence" value="ECO:0007669"/>
    <property type="project" value="UniProtKB-KW"/>
</dbReference>
<feature type="compositionally biased region" description="Acidic residues" evidence="9">
    <location>
        <begin position="1874"/>
        <end position="1886"/>
    </location>
</feature>
<dbReference type="InterPro" id="IPR008271">
    <property type="entry name" value="Ser/Thr_kinase_AS"/>
</dbReference>
<dbReference type="PROSITE" id="PS51285">
    <property type="entry name" value="AGC_KINASE_CTER"/>
    <property type="match status" value="1"/>
</dbReference>
<evidence type="ECO:0000313" key="13">
    <source>
        <dbReference type="Proteomes" id="UP001281761"/>
    </source>
</evidence>
<keyword evidence="13" id="KW-1185">Reference proteome</keyword>
<feature type="region of interest" description="Disordered" evidence="9">
    <location>
        <begin position="1806"/>
        <end position="1843"/>
    </location>
</feature>
<feature type="compositionally biased region" description="Basic residues" evidence="9">
    <location>
        <begin position="1107"/>
        <end position="1125"/>
    </location>
</feature>
<keyword evidence="3 12" id="KW-0808">Transferase</keyword>
<feature type="compositionally biased region" description="Polar residues" evidence="9">
    <location>
        <begin position="818"/>
        <end position="856"/>
    </location>
</feature>
<feature type="compositionally biased region" description="Basic residues" evidence="9">
    <location>
        <begin position="645"/>
        <end position="669"/>
    </location>
</feature>
<dbReference type="CDD" id="cd05579">
    <property type="entry name" value="STKc_MAST_like"/>
    <property type="match status" value="1"/>
</dbReference>
<organism evidence="12 13">
    <name type="scientific">Blattamonas nauphoetae</name>
    <dbReference type="NCBI Taxonomy" id="2049346"/>
    <lineage>
        <taxon>Eukaryota</taxon>
        <taxon>Metamonada</taxon>
        <taxon>Preaxostyla</taxon>
        <taxon>Oxymonadida</taxon>
        <taxon>Blattamonas</taxon>
    </lineage>
</organism>
<feature type="compositionally biased region" description="Polar residues" evidence="9">
    <location>
        <begin position="1097"/>
        <end position="1106"/>
    </location>
</feature>
<evidence type="ECO:0000256" key="9">
    <source>
        <dbReference type="SAM" id="MobiDB-lite"/>
    </source>
</evidence>
<dbReference type="InterPro" id="IPR000961">
    <property type="entry name" value="AGC-kinase_C"/>
</dbReference>
<feature type="region of interest" description="Disordered" evidence="9">
    <location>
        <begin position="1437"/>
        <end position="1609"/>
    </location>
</feature>
<evidence type="ECO:0000256" key="4">
    <source>
        <dbReference type="ARBA" id="ARBA00022741"/>
    </source>
</evidence>
<evidence type="ECO:0000256" key="7">
    <source>
        <dbReference type="ARBA" id="ARBA00047899"/>
    </source>
</evidence>
<feature type="region of interest" description="Disordered" evidence="9">
    <location>
        <begin position="1"/>
        <end position="69"/>
    </location>
</feature>
<gene>
    <name evidence="12" type="ORF">BLNAU_1139</name>
</gene>
<name>A0ABQ9YJZ6_9EUKA</name>
<evidence type="ECO:0000313" key="12">
    <source>
        <dbReference type="EMBL" id="KAK2964058.1"/>
    </source>
</evidence>
<feature type="compositionally biased region" description="Polar residues" evidence="9">
    <location>
        <begin position="255"/>
        <end position="278"/>
    </location>
</feature>
<evidence type="ECO:0000259" key="10">
    <source>
        <dbReference type="PROSITE" id="PS50011"/>
    </source>
</evidence>
<evidence type="ECO:0000256" key="1">
    <source>
        <dbReference type="ARBA" id="ARBA00012513"/>
    </source>
</evidence>
<feature type="compositionally biased region" description="Low complexity" evidence="9">
    <location>
        <begin position="354"/>
        <end position="371"/>
    </location>
</feature>
<feature type="compositionally biased region" description="Low complexity" evidence="9">
    <location>
        <begin position="1955"/>
        <end position="1969"/>
    </location>
</feature>
<comment type="caution">
    <text evidence="12">The sequence shown here is derived from an EMBL/GenBank/DDBJ whole genome shotgun (WGS) entry which is preliminary data.</text>
</comment>
<evidence type="ECO:0000256" key="6">
    <source>
        <dbReference type="ARBA" id="ARBA00022840"/>
    </source>
</evidence>